<sequence length="386" mass="44330">MSFAPSKTVSRAKMQTKMSTWTPLNHQLSNDNVFEERRDLLGKWFDKWTDSQRKAVLQDFFSRCSRAQLRFLRRKLCSQVPEEALDFTTILPRVLALYVFSFLDPRSLCRCAQVSWHWKSVVELDQLWMPKCLRLGWCINFAPTPFEQGVWKRHYIEMVQGLHISKPKTPVQEEFVVPEVKVVSSKEAELSEVCPRLTRSGHLGQRGRSKSGRDSGTQMKGLPPWRGSDKHPTDTLRFNYLENCDPIEHARQAQAKSKVTVTITDTKEEKARKKPLSDSAYKLRKAKSLMFLSLDLSSQHQRQSRPDWATNQSSEYPVTKATAKKLTQSAQWNAGIRPGPVRSPIPRMSEKGLRASQRSQRSTPTVPLFEEQPWKVPASDLGSDED</sequence>
<feature type="domain" description="F-box" evidence="2">
    <location>
        <begin position="85"/>
        <end position="131"/>
    </location>
</feature>
<feature type="compositionally biased region" description="Polar residues" evidence="1">
    <location>
        <begin position="356"/>
        <end position="365"/>
    </location>
</feature>
<dbReference type="InterPro" id="IPR052805">
    <property type="entry name" value="GEF_Ubiquitin-Prot_Reg"/>
</dbReference>
<evidence type="ECO:0000259" key="2">
    <source>
        <dbReference type="PROSITE" id="PS50181"/>
    </source>
</evidence>
<dbReference type="Proteomes" id="UP001046870">
    <property type="component" value="Chromosome 18"/>
</dbReference>
<reference evidence="3" key="1">
    <citation type="submission" date="2021-01" db="EMBL/GenBank/DDBJ databases">
        <authorList>
            <person name="Zahm M."/>
            <person name="Roques C."/>
            <person name="Cabau C."/>
            <person name="Klopp C."/>
            <person name="Donnadieu C."/>
            <person name="Jouanno E."/>
            <person name="Lampietro C."/>
            <person name="Louis A."/>
            <person name="Herpin A."/>
            <person name="Echchiki A."/>
            <person name="Berthelot C."/>
            <person name="Parey E."/>
            <person name="Roest-Crollius H."/>
            <person name="Braasch I."/>
            <person name="Postlethwait J."/>
            <person name="Bobe J."/>
            <person name="Montfort J."/>
            <person name="Bouchez O."/>
            <person name="Begum T."/>
            <person name="Mejri S."/>
            <person name="Adams A."/>
            <person name="Chen W.-J."/>
            <person name="Guiguen Y."/>
        </authorList>
    </citation>
    <scope>NUCLEOTIDE SEQUENCE</scope>
    <source>
        <strain evidence="3">YG-15Mar2019-1</strain>
        <tissue evidence="3">Brain</tissue>
    </source>
</reference>
<organism evidence="3 4">
    <name type="scientific">Megalops atlanticus</name>
    <name type="common">Tarpon</name>
    <name type="synonym">Clupea gigantea</name>
    <dbReference type="NCBI Taxonomy" id="7932"/>
    <lineage>
        <taxon>Eukaryota</taxon>
        <taxon>Metazoa</taxon>
        <taxon>Chordata</taxon>
        <taxon>Craniata</taxon>
        <taxon>Vertebrata</taxon>
        <taxon>Euteleostomi</taxon>
        <taxon>Actinopterygii</taxon>
        <taxon>Neopterygii</taxon>
        <taxon>Teleostei</taxon>
        <taxon>Elopiformes</taxon>
        <taxon>Megalopidae</taxon>
        <taxon>Megalops</taxon>
    </lineage>
</organism>
<dbReference type="AlphaFoldDB" id="A0A9D3SYR8"/>
<accession>A0A9D3SYR8</accession>
<feature type="region of interest" description="Disordered" evidence="1">
    <location>
        <begin position="200"/>
        <end position="231"/>
    </location>
</feature>
<dbReference type="PANTHER" id="PTHR46857">
    <property type="entry name" value="EPITHELIAL CELL-TRANSFORMING SEQUENCE 2 ONCOGENE-LIKE"/>
    <property type="match status" value="1"/>
</dbReference>
<evidence type="ECO:0000313" key="3">
    <source>
        <dbReference type="EMBL" id="KAG7461117.1"/>
    </source>
</evidence>
<dbReference type="SMART" id="SM00256">
    <property type="entry name" value="FBOX"/>
    <property type="match status" value="1"/>
</dbReference>
<dbReference type="SUPFAM" id="SSF81383">
    <property type="entry name" value="F-box domain"/>
    <property type="match status" value="1"/>
</dbReference>
<evidence type="ECO:0000256" key="1">
    <source>
        <dbReference type="SAM" id="MobiDB-lite"/>
    </source>
</evidence>
<dbReference type="Gene3D" id="1.20.1280.50">
    <property type="match status" value="1"/>
</dbReference>
<dbReference type="OrthoDB" id="10257471at2759"/>
<proteinExistence type="predicted"/>
<dbReference type="CDD" id="cd22172">
    <property type="entry name" value="F-box_FBXO16"/>
    <property type="match status" value="1"/>
</dbReference>
<dbReference type="Pfam" id="PF12937">
    <property type="entry name" value="F-box-like"/>
    <property type="match status" value="1"/>
</dbReference>
<dbReference type="PROSITE" id="PS50181">
    <property type="entry name" value="FBOX"/>
    <property type="match status" value="1"/>
</dbReference>
<protein>
    <recommendedName>
        <fullName evidence="2">F-box domain-containing protein</fullName>
    </recommendedName>
</protein>
<dbReference type="InterPro" id="IPR036047">
    <property type="entry name" value="F-box-like_dom_sf"/>
</dbReference>
<name>A0A9D3SYR8_MEGAT</name>
<evidence type="ECO:0000313" key="4">
    <source>
        <dbReference type="Proteomes" id="UP001046870"/>
    </source>
</evidence>
<comment type="caution">
    <text evidence="3">The sequence shown here is derived from an EMBL/GenBank/DDBJ whole genome shotgun (WGS) entry which is preliminary data.</text>
</comment>
<dbReference type="PANTHER" id="PTHR46857:SF2">
    <property type="entry name" value="F-BOX ONLY PROTEIN 16"/>
    <property type="match status" value="1"/>
</dbReference>
<dbReference type="InterPro" id="IPR001810">
    <property type="entry name" value="F-box_dom"/>
</dbReference>
<dbReference type="EMBL" id="JAFDVH010000018">
    <property type="protein sequence ID" value="KAG7461117.1"/>
    <property type="molecule type" value="Genomic_DNA"/>
</dbReference>
<feature type="region of interest" description="Disordered" evidence="1">
    <location>
        <begin position="298"/>
        <end position="386"/>
    </location>
</feature>
<keyword evidence="4" id="KW-1185">Reference proteome</keyword>
<gene>
    <name evidence="3" type="ORF">MATL_G00206570</name>
</gene>